<dbReference type="InterPro" id="IPR007712">
    <property type="entry name" value="RelE/ParE_toxin"/>
</dbReference>
<dbReference type="PANTHER" id="PTHR40588">
    <property type="entry name" value="MRNA INTERFERASE TOXIN YAFQ"/>
    <property type="match status" value="1"/>
</dbReference>
<dbReference type="GO" id="GO:0004521">
    <property type="term" value="F:RNA endonuclease activity"/>
    <property type="evidence" value="ECO:0007669"/>
    <property type="project" value="TreeGrafter"/>
</dbReference>
<accession>A0A6N6NMP9</accession>
<dbReference type="RefSeq" id="WP_158049009.1">
    <property type="nucleotide sequence ID" value="NZ_WAJR01000005.1"/>
</dbReference>
<name>A0A6N6NMP9_9ACTN</name>
<evidence type="ECO:0000313" key="3">
    <source>
        <dbReference type="EMBL" id="KAB1641519.1"/>
    </source>
</evidence>
<dbReference type="InterPro" id="IPR035093">
    <property type="entry name" value="RelE/ParE_toxin_dom_sf"/>
</dbReference>
<dbReference type="GeneID" id="98657403"/>
<dbReference type="GO" id="GO:0006402">
    <property type="term" value="P:mRNA catabolic process"/>
    <property type="evidence" value="ECO:0007669"/>
    <property type="project" value="TreeGrafter"/>
</dbReference>
<sequence length="96" mass="11362">MLRVAYTAKFQRDVKRLKKKHYDLGPLEALIDLVAQNTPEALEELRRRHNMHDLKGEWSGSRECHVANAGDWLVIWRDEDTFVIFQRTGSHDDLFR</sequence>
<dbReference type="OrthoDB" id="3174887at2"/>
<organism evidence="3 4">
    <name type="scientific">Ellagibacter isourolithinifaciens</name>
    <dbReference type="NCBI Taxonomy" id="2137581"/>
    <lineage>
        <taxon>Bacteria</taxon>
        <taxon>Bacillati</taxon>
        <taxon>Actinomycetota</taxon>
        <taxon>Coriobacteriia</taxon>
        <taxon>Eggerthellales</taxon>
        <taxon>Eggerthellaceae</taxon>
        <taxon>Ellagibacter</taxon>
    </lineage>
</organism>
<evidence type="ECO:0000313" key="4">
    <source>
        <dbReference type="Proteomes" id="UP000468668"/>
    </source>
</evidence>
<comment type="caution">
    <text evidence="3">The sequence shown here is derived from an EMBL/GenBank/DDBJ whole genome shotgun (WGS) entry which is preliminary data.</text>
</comment>
<dbReference type="Gene3D" id="3.30.2310.20">
    <property type="entry name" value="RelE-like"/>
    <property type="match status" value="1"/>
</dbReference>
<dbReference type="GO" id="GO:0006415">
    <property type="term" value="P:translational termination"/>
    <property type="evidence" value="ECO:0007669"/>
    <property type="project" value="TreeGrafter"/>
</dbReference>
<proteinExistence type="predicted"/>
<keyword evidence="1" id="KW-1277">Toxin-antitoxin system</keyword>
<dbReference type="Pfam" id="PF15738">
    <property type="entry name" value="YafQ_toxin"/>
    <property type="match status" value="1"/>
</dbReference>
<dbReference type="InterPro" id="IPR004386">
    <property type="entry name" value="Toxin_YafQ-like"/>
</dbReference>
<dbReference type="Proteomes" id="UP000468668">
    <property type="component" value="Unassembled WGS sequence"/>
</dbReference>
<dbReference type="AlphaFoldDB" id="A0A6N6NMP9"/>
<reference evidence="3 4" key="1">
    <citation type="submission" date="2019-09" db="EMBL/GenBank/DDBJ databases">
        <title>Whole genome shotgun sequencing (WGS) of Ellagibacter isourolithinifaciens DSM 104140(T) and Adlercreutzia muris DSM 29508(T).</title>
        <authorList>
            <person name="Stoll D.A."/>
            <person name="Danylec N."/>
            <person name="Huch M."/>
        </authorList>
    </citation>
    <scope>NUCLEOTIDE SEQUENCE [LARGE SCALE GENOMIC DNA]</scope>
    <source>
        <strain evidence="3 4">DSM 104140</strain>
    </source>
</reference>
<dbReference type="NCBIfam" id="TIGR02385">
    <property type="entry name" value="RelE_StbE"/>
    <property type="match status" value="1"/>
</dbReference>
<evidence type="ECO:0000256" key="2">
    <source>
        <dbReference type="PIRSR" id="PIRSR006156-1"/>
    </source>
</evidence>
<evidence type="ECO:0000256" key="1">
    <source>
        <dbReference type="ARBA" id="ARBA00022649"/>
    </source>
</evidence>
<feature type="active site" description="Proton donor" evidence="2">
    <location>
        <position position="91"/>
    </location>
</feature>
<gene>
    <name evidence="3" type="ORF">F8C90_03165</name>
</gene>
<dbReference type="EMBL" id="WAJR01000005">
    <property type="protein sequence ID" value="KAB1641519.1"/>
    <property type="molecule type" value="Genomic_DNA"/>
</dbReference>
<dbReference type="PANTHER" id="PTHR40588:SF1">
    <property type="entry name" value="MRNA INTERFERASE TOXIN YAFQ"/>
    <property type="match status" value="1"/>
</dbReference>
<dbReference type="PIRSF" id="PIRSF006156">
    <property type="entry name" value="YafQ"/>
    <property type="match status" value="1"/>
</dbReference>
<keyword evidence="4" id="KW-1185">Reference proteome</keyword>
<protein>
    <submittedName>
        <fullName evidence="3">Type II toxin-antitoxin system YafQ family toxin</fullName>
    </submittedName>
</protein>
<dbReference type="SUPFAM" id="SSF143011">
    <property type="entry name" value="RelE-like"/>
    <property type="match status" value="1"/>
</dbReference>